<dbReference type="Pfam" id="PF04136">
    <property type="entry name" value="COG3_N"/>
    <property type="match status" value="1"/>
</dbReference>
<evidence type="ECO:0000256" key="4">
    <source>
        <dbReference type="ARBA" id="ARBA00022448"/>
    </source>
</evidence>
<dbReference type="VEuPathDB" id="FungiDB:MUCCIDRAFT_107707"/>
<evidence type="ECO:0000256" key="1">
    <source>
        <dbReference type="ARBA" id="ARBA00004395"/>
    </source>
</evidence>
<dbReference type="GO" id="GO:0005801">
    <property type="term" value="C:cis-Golgi network"/>
    <property type="evidence" value="ECO:0007669"/>
    <property type="project" value="InterPro"/>
</dbReference>
<evidence type="ECO:0000256" key="7">
    <source>
        <dbReference type="ARBA" id="ARBA00023136"/>
    </source>
</evidence>
<dbReference type="Pfam" id="PF20671">
    <property type="entry name" value="COG3_C"/>
    <property type="match status" value="1"/>
</dbReference>
<comment type="similarity">
    <text evidence="2">Belongs to the COG3 family.</text>
</comment>
<evidence type="ECO:0000313" key="12">
    <source>
        <dbReference type="Proteomes" id="UP000077051"/>
    </source>
</evidence>
<protein>
    <recommendedName>
        <fullName evidence="3">Conserved oligomeric Golgi complex subunit 3</fullName>
    </recommendedName>
    <alternativeName>
        <fullName evidence="8">Component of oligomeric Golgi complex 3</fullName>
    </alternativeName>
</protein>
<comment type="caution">
    <text evidence="11">The sequence shown here is derived from an EMBL/GenBank/DDBJ whole genome shotgun (WGS) entry which is preliminary data.</text>
</comment>
<organism evidence="11 12">
    <name type="scientific">Mucor lusitanicus CBS 277.49</name>
    <dbReference type="NCBI Taxonomy" id="747725"/>
    <lineage>
        <taxon>Eukaryota</taxon>
        <taxon>Fungi</taxon>
        <taxon>Fungi incertae sedis</taxon>
        <taxon>Mucoromycota</taxon>
        <taxon>Mucoromycotina</taxon>
        <taxon>Mucoromycetes</taxon>
        <taxon>Mucorales</taxon>
        <taxon>Mucorineae</taxon>
        <taxon>Mucoraceae</taxon>
        <taxon>Mucor</taxon>
    </lineage>
</organism>
<keyword evidence="5" id="KW-0653">Protein transport</keyword>
<evidence type="ECO:0000259" key="9">
    <source>
        <dbReference type="Pfam" id="PF04136"/>
    </source>
</evidence>
<dbReference type="OrthoDB" id="296793at2759"/>
<accession>A0A168P3A8</accession>
<evidence type="ECO:0000256" key="8">
    <source>
        <dbReference type="ARBA" id="ARBA00031339"/>
    </source>
</evidence>
<keyword evidence="12" id="KW-1185">Reference proteome</keyword>
<keyword evidence="7" id="KW-0472">Membrane</keyword>
<reference evidence="11 12" key="1">
    <citation type="submission" date="2015-06" db="EMBL/GenBank/DDBJ databases">
        <title>Expansion of signal transduction pathways in fungi by whole-genome duplication.</title>
        <authorList>
            <consortium name="DOE Joint Genome Institute"/>
            <person name="Corrochano L.M."/>
            <person name="Kuo A."/>
            <person name="Marcet-Houben M."/>
            <person name="Polaino S."/>
            <person name="Salamov A."/>
            <person name="Villalobos J.M."/>
            <person name="Alvarez M.I."/>
            <person name="Avalos J."/>
            <person name="Benito E.P."/>
            <person name="Benoit I."/>
            <person name="Burger G."/>
            <person name="Camino L.P."/>
            <person name="Canovas D."/>
            <person name="Cerda-Olmedo E."/>
            <person name="Cheng J.-F."/>
            <person name="Dominguez A."/>
            <person name="Elias M."/>
            <person name="Eslava A.P."/>
            <person name="Glaser F."/>
            <person name="Grimwood J."/>
            <person name="Gutierrez G."/>
            <person name="Heitman J."/>
            <person name="Henrissat B."/>
            <person name="Iturriaga E.A."/>
            <person name="Lang B.F."/>
            <person name="Lavin J.L."/>
            <person name="Lee S."/>
            <person name="Li W."/>
            <person name="Lindquist E."/>
            <person name="Lopez-Garcia S."/>
            <person name="Luque E.M."/>
            <person name="Marcos A.T."/>
            <person name="Martin J."/>
            <person name="Mccluskey K."/>
            <person name="Medina H.R."/>
            <person name="Miralles-Duran A."/>
            <person name="Miyazaki A."/>
            <person name="Munoz-Torres E."/>
            <person name="Oguiza J.A."/>
            <person name="Ohm R."/>
            <person name="Olmedo M."/>
            <person name="Orejas M."/>
            <person name="Ortiz-Castellanos L."/>
            <person name="Pisabarro A.G."/>
            <person name="Rodriguez-Romero J."/>
            <person name="Ruiz-Herrera J."/>
            <person name="Ruiz-Vazquez R."/>
            <person name="Sanz C."/>
            <person name="Schackwitz W."/>
            <person name="Schmutz J."/>
            <person name="Shahriari M."/>
            <person name="Shelest E."/>
            <person name="Silva-Franco F."/>
            <person name="Soanes D."/>
            <person name="Syed K."/>
            <person name="Tagua V.G."/>
            <person name="Talbot N.J."/>
            <person name="Thon M."/>
            <person name="De Vries R.P."/>
            <person name="Wiebenga A."/>
            <person name="Yadav J.S."/>
            <person name="Braun E.L."/>
            <person name="Baker S."/>
            <person name="Garre V."/>
            <person name="Horwitz B."/>
            <person name="Torres-Martinez S."/>
            <person name="Idnurm A."/>
            <person name="Herrera-Estrella A."/>
            <person name="Gabaldon T."/>
            <person name="Grigoriev I.V."/>
        </authorList>
    </citation>
    <scope>NUCLEOTIDE SEQUENCE [LARGE SCALE GENOMIC DNA]</scope>
    <source>
        <strain evidence="11 12">CBS 277.49</strain>
    </source>
</reference>
<dbReference type="GO" id="GO:0006891">
    <property type="term" value="P:intra-Golgi vesicle-mediated transport"/>
    <property type="evidence" value="ECO:0007669"/>
    <property type="project" value="TreeGrafter"/>
</dbReference>
<feature type="domain" description="Conserved oligomeric Golgi complex subunit 3 N-terminal" evidence="9">
    <location>
        <begin position="160"/>
        <end position="303"/>
    </location>
</feature>
<evidence type="ECO:0000256" key="3">
    <source>
        <dbReference type="ARBA" id="ARBA00020976"/>
    </source>
</evidence>
<keyword evidence="4" id="KW-0813">Transport</keyword>
<dbReference type="Proteomes" id="UP000077051">
    <property type="component" value="Unassembled WGS sequence"/>
</dbReference>
<dbReference type="GO" id="GO:0017119">
    <property type="term" value="C:Golgi transport complex"/>
    <property type="evidence" value="ECO:0007669"/>
    <property type="project" value="TreeGrafter"/>
</dbReference>
<evidence type="ECO:0000256" key="6">
    <source>
        <dbReference type="ARBA" id="ARBA00023034"/>
    </source>
</evidence>
<proteinExistence type="inferred from homology"/>
<name>A0A168P3A8_MUCCL</name>
<dbReference type="GO" id="GO:0006886">
    <property type="term" value="P:intracellular protein transport"/>
    <property type="evidence" value="ECO:0007669"/>
    <property type="project" value="InterPro"/>
</dbReference>
<dbReference type="InterPro" id="IPR007265">
    <property type="entry name" value="COG_su3"/>
</dbReference>
<evidence type="ECO:0000256" key="2">
    <source>
        <dbReference type="ARBA" id="ARBA00009936"/>
    </source>
</evidence>
<evidence type="ECO:0000259" key="10">
    <source>
        <dbReference type="Pfam" id="PF20671"/>
    </source>
</evidence>
<dbReference type="PANTHER" id="PTHR13302:SF8">
    <property type="entry name" value="CONSERVED OLIGOMERIC GOLGI COMPLEX SUBUNIT 3"/>
    <property type="match status" value="1"/>
</dbReference>
<feature type="domain" description="Conserved oligomeric Golgi complex subunit 3 C-terminal" evidence="10">
    <location>
        <begin position="325"/>
        <end position="677"/>
    </location>
</feature>
<keyword evidence="6" id="KW-0333">Golgi apparatus</keyword>
<dbReference type="GO" id="GO:0000139">
    <property type="term" value="C:Golgi membrane"/>
    <property type="evidence" value="ECO:0007669"/>
    <property type="project" value="UniProtKB-SubCell"/>
</dbReference>
<dbReference type="AlphaFoldDB" id="A0A168P3A8"/>
<dbReference type="EMBL" id="AMYB01000002">
    <property type="protein sequence ID" value="OAD07104.1"/>
    <property type="molecule type" value="Genomic_DNA"/>
</dbReference>
<gene>
    <name evidence="11" type="ORF">MUCCIDRAFT_107707</name>
</gene>
<sequence length="866" mass="98675">MARVTRGISLEEWEEKTKLTEKEKQSVYDLQDACTELPLPSNWYLNDKLFGSPSLSSNMSTSSGGLTPEQVPVSASSPLNPHVLASRLLAGSKSPVPMTRTLSTANLLAEATAADTAAEKQVASEIGSEKPIETLQEFFDWFAVMESEMEKGQEDIYRNHLSIVELYQNACDEFLQDLKTTCQLFDDLEKDYSFVDVRTRSIQTACETLLEEQHRSTRLAEGLAERLAYFNQLEPIAKLFNSPGDDICLQPDFIPMLEKLDECIQYMQDHHTYRDSELYLMRFRQCMTRGITLIKMYVVSTLKTLGYDVYKQVNTKDATMGKQIAMYYVKFKTIAPTIRSLTAQVEKRCGHKEYQSLYEDMLHAYFQTRQQLLSPLISKKIQQLGPSDKDLLDFAKNGCAYMMSLCSDEYNLFYNFFQKSGEQALYNYLDLLTSHLYDYLRPRIIHENDIITLSELCNVFLMYVMQDENDLVLGIMDDKNEVKFGHLIQNVLEDAQGRLVFRAQMFIHNDIQNYQPKPQDFENIRQQKDQQHEDPDNKQKTSVVLDASMTTTTTAATLAISEEDHSDTHSIRSARSNLLADGSDESTGWFPTLQKTLWILSKLYRCVQNGVFEDLAQEAVSLCNESLLKAGESVAALKSRLDGELFLIKNLLVLKEQLAPFEANLVHAGKTLDFSHVSDSLSSLQQQKSLMFNPNALIGLAQKGMPRVVEVSLDSRREIDFQIKKVCEEFINHCVDGAVEPLTAFLIKLSAILPSAVLPKSPDGQDSPVQKLRQRDVQEATDQFMEAVEERIRFVIKKLREYVNDQKMEQILLKPIETSIVEQYKSFLIRIDIESKEGGRIEVLTQKPMSAESVAVWISQINEQQA</sequence>
<dbReference type="InterPro" id="IPR048320">
    <property type="entry name" value="COG3_N"/>
</dbReference>
<dbReference type="STRING" id="747725.A0A168P3A8"/>
<evidence type="ECO:0000256" key="5">
    <source>
        <dbReference type="ARBA" id="ARBA00022927"/>
    </source>
</evidence>
<evidence type="ECO:0000313" key="11">
    <source>
        <dbReference type="EMBL" id="OAD07104.1"/>
    </source>
</evidence>
<dbReference type="PANTHER" id="PTHR13302">
    <property type="entry name" value="CONSERVED OLIGOMERIC GOLGI COMPLEX COMPONENT 3"/>
    <property type="match status" value="1"/>
</dbReference>
<dbReference type="InterPro" id="IPR048685">
    <property type="entry name" value="COG3_C"/>
</dbReference>
<comment type="subcellular location">
    <subcellularLocation>
        <location evidence="1">Golgi apparatus membrane</location>
        <topology evidence="1">Peripheral membrane protein</topology>
    </subcellularLocation>
</comment>
<dbReference type="GO" id="GO:0007030">
    <property type="term" value="P:Golgi organization"/>
    <property type="evidence" value="ECO:0007669"/>
    <property type="project" value="TreeGrafter"/>
</dbReference>